<evidence type="ECO:0000313" key="2">
    <source>
        <dbReference type="Proteomes" id="UP001177003"/>
    </source>
</evidence>
<sequence length="158" mass="18130">MGVIVQGLEVGSSDDHYDDTFTGIYEAFSRLNDIDFELQEIFMDHELGQEFASSLDKCNDHFLNILLCDANIRNASMSDEVKDQVDHGNDLQNDEEAQEVVKNNYIIHDPNVRWDKMEPKLGDVFKLPAQLKFCVTNYAVNGGYQLYFQKSDNRRIVA</sequence>
<dbReference type="Proteomes" id="UP001177003">
    <property type="component" value="Chromosome 8"/>
</dbReference>
<organism evidence="1 2">
    <name type="scientific">Lactuca saligna</name>
    <name type="common">Willowleaf lettuce</name>
    <dbReference type="NCBI Taxonomy" id="75948"/>
    <lineage>
        <taxon>Eukaryota</taxon>
        <taxon>Viridiplantae</taxon>
        <taxon>Streptophyta</taxon>
        <taxon>Embryophyta</taxon>
        <taxon>Tracheophyta</taxon>
        <taxon>Spermatophyta</taxon>
        <taxon>Magnoliopsida</taxon>
        <taxon>eudicotyledons</taxon>
        <taxon>Gunneridae</taxon>
        <taxon>Pentapetalae</taxon>
        <taxon>asterids</taxon>
        <taxon>campanulids</taxon>
        <taxon>Asterales</taxon>
        <taxon>Asteraceae</taxon>
        <taxon>Cichorioideae</taxon>
        <taxon>Cichorieae</taxon>
        <taxon>Lactucinae</taxon>
        <taxon>Lactuca</taxon>
    </lineage>
</organism>
<name>A0AA35ZUL1_LACSI</name>
<protein>
    <submittedName>
        <fullName evidence="1">Uncharacterized protein</fullName>
    </submittedName>
</protein>
<keyword evidence="2" id="KW-1185">Reference proteome</keyword>
<dbReference type="AlphaFoldDB" id="A0AA35ZUL1"/>
<accession>A0AA35ZUL1</accession>
<evidence type="ECO:0000313" key="1">
    <source>
        <dbReference type="EMBL" id="CAI9298501.1"/>
    </source>
</evidence>
<dbReference type="EMBL" id="OX465084">
    <property type="protein sequence ID" value="CAI9298501.1"/>
    <property type="molecule type" value="Genomic_DNA"/>
</dbReference>
<reference evidence="1" key="1">
    <citation type="submission" date="2023-04" db="EMBL/GenBank/DDBJ databases">
        <authorList>
            <person name="Vijverberg K."/>
            <person name="Xiong W."/>
            <person name="Schranz E."/>
        </authorList>
    </citation>
    <scope>NUCLEOTIDE SEQUENCE</scope>
</reference>
<proteinExistence type="predicted"/>
<gene>
    <name evidence="1" type="ORF">LSALG_LOCUS37260</name>
</gene>